<sequence length="117" mass="12364">MNDRNSIEISGGSFQGSAIGIGHVEHHGVVAQGSVADLRTALAASAPELIGHGRNEEDEAEIRHEIRKIDQELAAPEPDGAAVKTRWKSVLSALGDAATASEQIARITDLVTELFGR</sequence>
<protein>
    <submittedName>
        <fullName evidence="1">Uncharacterized protein</fullName>
    </submittedName>
</protein>
<reference evidence="1 2" key="1">
    <citation type="submission" date="2016-12" db="EMBL/GenBank/DDBJ databases">
        <authorList>
            <person name="Song W.-J."/>
            <person name="Kurnit D.M."/>
        </authorList>
    </citation>
    <scope>NUCLEOTIDE SEQUENCE [LARGE SCALE GENOMIC DNA]</scope>
    <source>
        <strain evidence="1 2">DSM 43162</strain>
    </source>
</reference>
<dbReference type="Proteomes" id="UP000184428">
    <property type="component" value="Unassembled WGS sequence"/>
</dbReference>
<dbReference type="EMBL" id="FRDM01000011">
    <property type="protein sequence ID" value="SHN76880.1"/>
    <property type="molecule type" value="Genomic_DNA"/>
</dbReference>
<dbReference type="RefSeq" id="WP_072918324.1">
    <property type="nucleotide sequence ID" value="NZ_FRDM01000011.1"/>
</dbReference>
<gene>
    <name evidence="1" type="ORF">SAMN05660350_02453</name>
</gene>
<organism evidence="1 2">
    <name type="scientific">Geodermatophilus obscurus</name>
    <dbReference type="NCBI Taxonomy" id="1861"/>
    <lineage>
        <taxon>Bacteria</taxon>
        <taxon>Bacillati</taxon>
        <taxon>Actinomycetota</taxon>
        <taxon>Actinomycetes</taxon>
        <taxon>Geodermatophilales</taxon>
        <taxon>Geodermatophilaceae</taxon>
        <taxon>Geodermatophilus</taxon>
    </lineage>
</organism>
<accession>A0A1M7U204</accession>
<evidence type="ECO:0000313" key="2">
    <source>
        <dbReference type="Proteomes" id="UP000184428"/>
    </source>
</evidence>
<name>A0A1M7U204_9ACTN</name>
<dbReference type="AlphaFoldDB" id="A0A1M7U204"/>
<evidence type="ECO:0000313" key="1">
    <source>
        <dbReference type="EMBL" id="SHN76880.1"/>
    </source>
</evidence>
<proteinExistence type="predicted"/>